<dbReference type="SMART" id="SM00409">
    <property type="entry name" value="IG"/>
    <property type="match status" value="4"/>
</dbReference>
<dbReference type="PANTHER" id="PTHR44170">
    <property type="entry name" value="PROTEIN SIDEKICK"/>
    <property type="match status" value="1"/>
</dbReference>
<dbReference type="InterPro" id="IPR013783">
    <property type="entry name" value="Ig-like_fold"/>
</dbReference>
<proteinExistence type="predicted"/>
<dbReference type="PANTHER" id="PTHR44170:SF6">
    <property type="entry name" value="CONTACTIN"/>
    <property type="match status" value="1"/>
</dbReference>
<evidence type="ECO:0000313" key="5">
    <source>
        <dbReference type="Proteomes" id="UP001497472"/>
    </source>
</evidence>
<sequence length="455" mass="50654">MEIDGPYKYGVAPHTALYFSASQRKVGKMWKLTFGVLLAASLCYGLPTKNNNPNKFPVLKETRKEVLYRVSEPSKPFLLECVVLGNVPGVKYTWHKNGKPLAVEDLEVVQRHEEGTLVFLRPKAEDAGEYQCFATTELGKASTGVIHVKRAYINAKPAVLKELKPVEAKPLKLECNIPDAYPKPNITWRYQSVGDPEISSEVLDARMTFSPEGSLYITSVAKEDANRNFKYVCVARTPASSKDLSLAEYVIEEVQPNDKKDGEIQEMYTSKDMTVKVGDRTFIYCIFGGFPQAYQDYYKDGEIINSKPGDRVTVYNRSKGKRLLIRDTYVTDAGTYKCVSSNKVGKPKEHTMKLTVVAAPHAVKMPPTVANVAPGLDFTFHCSAEAVPAPKITWTYNAEPLTADSHFIIVENTKGNLTTSDLTIKAAEEKNKGYYGCKVENEHGVLYAETAFRVA</sequence>
<dbReference type="AlphaFoldDB" id="A0AAV1JL20"/>
<dbReference type="InterPro" id="IPR003599">
    <property type="entry name" value="Ig_sub"/>
</dbReference>
<gene>
    <name evidence="4" type="ORF">LNINA_LOCUS9433</name>
</gene>
<dbReference type="InterPro" id="IPR007110">
    <property type="entry name" value="Ig-like_dom"/>
</dbReference>
<feature type="domain" description="Ig-like" evidence="3">
    <location>
        <begin position="256"/>
        <end position="355"/>
    </location>
</feature>
<feature type="domain" description="Ig-like" evidence="3">
    <location>
        <begin position="157"/>
        <end position="245"/>
    </location>
</feature>
<dbReference type="Gene3D" id="2.60.40.10">
    <property type="entry name" value="Immunoglobulins"/>
    <property type="match status" value="4"/>
</dbReference>
<protein>
    <recommendedName>
        <fullName evidence="3">Ig-like domain-containing protein</fullName>
    </recommendedName>
</protein>
<evidence type="ECO:0000256" key="1">
    <source>
        <dbReference type="ARBA" id="ARBA00022737"/>
    </source>
</evidence>
<feature type="domain" description="Ig-like" evidence="3">
    <location>
        <begin position="57"/>
        <end position="142"/>
    </location>
</feature>
<dbReference type="SMART" id="SM00408">
    <property type="entry name" value="IGc2"/>
    <property type="match status" value="4"/>
</dbReference>
<keyword evidence="2" id="KW-1015">Disulfide bond</keyword>
<dbReference type="SUPFAM" id="SSF48726">
    <property type="entry name" value="Immunoglobulin"/>
    <property type="match status" value="4"/>
</dbReference>
<feature type="domain" description="Ig-like" evidence="3">
    <location>
        <begin position="360"/>
        <end position="453"/>
    </location>
</feature>
<dbReference type="GO" id="GO:0016020">
    <property type="term" value="C:membrane"/>
    <property type="evidence" value="ECO:0007669"/>
    <property type="project" value="UniProtKB-SubCell"/>
</dbReference>
<keyword evidence="5" id="KW-1185">Reference proteome</keyword>
<evidence type="ECO:0000256" key="2">
    <source>
        <dbReference type="ARBA" id="ARBA00023157"/>
    </source>
</evidence>
<evidence type="ECO:0000259" key="3">
    <source>
        <dbReference type="PROSITE" id="PS50835"/>
    </source>
</evidence>
<dbReference type="EMBL" id="CAVLEF010000080">
    <property type="protein sequence ID" value="CAK1550196.1"/>
    <property type="molecule type" value="Genomic_DNA"/>
</dbReference>
<dbReference type="InterPro" id="IPR036179">
    <property type="entry name" value="Ig-like_dom_sf"/>
</dbReference>
<dbReference type="Proteomes" id="UP001497472">
    <property type="component" value="Unassembled WGS sequence"/>
</dbReference>
<organism evidence="4 5">
    <name type="scientific">Leptosia nina</name>
    <dbReference type="NCBI Taxonomy" id="320188"/>
    <lineage>
        <taxon>Eukaryota</taxon>
        <taxon>Metazoa</taxon>
        <taxon>Ecdysozoa</taxon>
        <taxon>Arthropoda</taxon>
        <taxon>Hexapoda</taxon>
        <taxon>Insecta</taxon>
        <taxon>Pterygota</taxon>
        <taxon>Neoptera</taxon>
        <taxon>Endopterygota</taxon>
        <taxon>Lepidoptera</taxon>
        <taxon>Glossata</taxon>
        <taxon>Ditrysia</taxon>
        <taxon>Papilionoidea</taxon>
        <taxon>Pieridae</taxon>
        <taxon>Pierinae</taxon>
        <taxon>Leptosia</taxon>
    </lineage>
</organism>
<comment type="caution">
    <text evidence="4">The sequence shown here is derived from an EMBL/GenBank/DDBJ whole genome shotgun (WGS) entry which is preliminary data.</text>
</comment>
<dbReference type="InterPro" id="IPR003598">
    <property type="entry name" value="Ig_sub2"/>
</dbReference>
<keyword evidence="1" id="KW-0677">Repeat</keyword>
<dbReference type="GO" id="GO:0098609">
    <property type="term" value="P:cell-cell adhesion"/>
    <property type="evidence" value="ECO:0007669"/>
    <property type="project" value="TreeGrafter"/>
</dbReference>
<dbReference type="InterPro" id="IPR013098">
    <property type="entry name" value="Ig_I-set"/>
</dbReference>
<reference evidence="4 5" key="1">
    <citation type="submission" date="2023-11" db="EMBL/GenBank/DDBJ databases">
        <authorList>
            <person name="Okamura Y."/>
        </authorList>
    </citation>
    <scope>NUCLEOTIDE SEQUENCE [LARGE SCALE GENOMIC DNA]</scope>
</reference>
<name>A0AAV1JL20_9NEOP</name>
<evidence type="ECO:0000313" key="4">
    <source>
        <dbReference type="EMBL" id="CAK1550196.1"/>
    </source>
</evidence>
<accession>A0AAV1JL20</accession>
<dbReference type="Pfam" id="PF07679">
    <property type="entry name" value="I-set"/>
    <property type="match status" value="3"/>
</dbReference>
<dbReference type="PROSITE" id="PS50835">
    <property type="entry name" value="IG_LIKE"/>
    <property type="match status" value="4"/>
</dbReference>